<dbReference type="InterPro" id="IPR005218">
    <property type="entry name" value="Diacylglycerol/lipid_kinase"/>
</dbReference>
<dbReference type="PANTHER" id="PTHR12358">
    <property type="entry name" value="SPHINGOSINE KINASE"/>
    <property type="match status" value="1"/>
</dbReference>
<dbReference type="InterPro" id="IPR001206">
    <property type="entry name" value="Diacylglycerol_kinase_cat_dom"/>
</dbReference>
<keyword evidence="3" id="KW-0808">Transferase</keyword>
<evidence type="ECO:0000256" key="10">
    <source>
        <dbReference type="ARBA" id="ARBA00023209"/>
    </source>
</evidence>
<keyword evidence="7" id="KW-0067">ATP-binding</keyword>
<keyword evidence="10" id="KW-0594">Phospholipid biosynthesis</keyword>
<organism evidence="13 14">
    <name type="scientific">Halogranum amylolyticum</name>
    <dbReference type="NCBI Taxonomy" id="660520"/>
    <lineage>
        <taxon>Archaea</taxon>
        <taxon>Methanobacteriati</taxon>
        <taxon>Methanobacteriota</taxon>
        <taxon>Stenosarchaea group</taxon>
        <taxon>Halobacteria</taxon>
        <taxon>Halobacteriales</taxon>
        <taxon>Haloferacaceae</taxon>
    </lineage>
</organism>
<evidence type="ECO:0000256" key="7">
    <source>
        <dbReference type="ARBA" id="ARBA00022840"/>
    </source>
</evidence>
<keyword evidence="8" id="KW-0460">Magnesium</keyword>
<evidence type="ECO:0000313" key="13">
    <source>
        <dbReference type="EMBL" id="SEO43836.1"/>
    </source>
</evidence>
<feature type="domain" description="DAGKc" evidence="12">
    <location>
        <begin position="8"/>
        <end position="136"/>
    </location>
</feature>
<name>A0A1H8PPY4_9EURY</name>
<gene>
    <name evidence="13" type="ORF">SAMN04487948_102421</name>
</gene>
<keyword evidence="14" id="KW-1185">Reference proteome</keyword>
<dbReference type="Pfam" id="PF00781">
    <property type="entry name" value="DAGK_cat"/>
    <property type="match status" value="1"/>
</dbReference>
<accession>A0A1H8PPY4</accession>
<evidence type="ECO:0000256" key="5">
    <source>
        <dbReference type="ARBA" id="ARBA00022741"/>
    </source>
</evidence>
<dbReference type="Pfam" id="PF19279">
    <property type="entry name" value="YegS_C"/>
    <property type="match status" value="1"/>
</dbReference>
<dbReference type="InterPro" id="IPR016064">
    <property type="entry name" value="NAD/diacylglycerol_kinase_sf"/>
</dbReference>
<dbReference type="Gene3D" id="2.60.200.40">
    <property type="match status" value="1"/>
</dbReference>
<dbReference type="Proteomes" id="UP000199126">
    <property type="component" value="Unassembled WGS sequence"/>
</dbReference>
<dbReference type="SMART" id="SM00046">
    <property type="entry name" value="DAGKc"/>
    <property type="match status" value="1"/>
</dbReference>
<evidence type="ECO:0000256" key="1">
    <source>
        <dbReference type="ARBA" id="ARBA00001946"/>
    </source>
</evidence>
<evidence type="ECO:0000256" key="9">
    <source>
        <dbReference type="ARBA" id="ARBA00023098"/>
    </source>
</evidence>
<dbReference type="PANTHER" id="PTHR12358:SF106">
    <property type="entry name" value="LIPID KINASE YEGS"/>
    <property type="match status" value="1"/>
</dbReference>
<keyword evidence="9" id="KW-0443">Lipid metabolism</keyword>
<dbReference type="GO" id="GO:0004143">
    <property type="term" value="F:ATP-dependent diacylglycerol kinase activity"/>
    <property type="evidence" value="ECO:0007669"/>
    <property type="project" value="TreeGrafter"/>
</dbReference>
<evidence type="ECO:0000313" key="14">
    <source>
        <dbReference type="Proteomes" id="UP000199126"/>
    </source>
</evidence>
<evidence type="ECO:0000256" key="8">
    <source>
        <dbReference type="ARBA" id="ARBA00022842"/>
    </source>
</evidence>
<dbReference type="GO" id="GO:0046872">
    <property type="term" value="F:metal ion binding"/>
    <property type="evidence" value="ECO:0007669"/>
    <property type="project" value="UniProtKB-KW"/>
</dbReference>
<evidence type="ECO:0000256" key="2">
    <source>
        <dbReference type="ARBA" id="ARBA00022516"/>
    </source>
</evidence>
<keyword evidence="2" id="KW-0444">Lipid biosynthesis</keyword>
<dbReference type="GO" id="GO:0005524">
    <property type="term" value="F:ATP binding"/>
    <property type="evidence" value="ECO:0007669"/>
    <property type="project" value="UniProtKB-KW"/>
</dbReference>
<sequence length="310" mass="33100">MTSADATLYVHDRWLVLNPTSGTADHVDRVRSLAAERGYRVEETEAEGHAVELAAMAADHDVDVLGVAGGDGTLNEVVRGLVAADGLDDVTVGVVPTGTENLFATNVGITDVEQAFGILDVGERRRVDLGVADDTPFLISCVAGLTAEASISTSSELKERFGSLAFAITGVQEATDFDGLHIDFTAVSNGEERTWEGEVLGALVGNVRRFAREGGQANVEDGLLEVVVIEQMPPSRAVAEAAAHRVFGQETEHVHRFQASQVTFDALDDDPINFSIDGEPSRHDRLVLHDRPKTLSVCVGPGYDPDPNDE</sequence>
<dbReference type="InterPro" id="IPR050187">
    <property type="entry name" value="Lipid_Phosphate_FormReg"/>
</dbReference>
<keyword evidence="5" id="KW-0547">Nucleotide-binding</keyword>
<dbReference type="SUPFAM" id="SSF111331">
    <property type="entry name" value="NAD kinase/diacylglycerol kinase-like"/>
    <property type="match status" value="1"/>
</dbReference>
<keyword evidence="4" id="KW-0479">Metal-binding</keyword>
<dbReference type="InterPro" id="IPR017438">
    <property type="entry name" value="ATP-NAD_kinase_N"/>
</dbReference>
<dbReference type="OrthoDB" id="57577at2157"/>
<evidence type="ECO:0000256" key="11">
    <source>
        <dbReference type="ARBA" id="ARBA00023264"/>
    </source>
</evidence>
<reference evidence="14" key="1">
    <citation type="submission" date="2016-10" db="EMBL/GenBank/DDBJ databases">
        <authorList>
            <person name="Varghese N."/>
            <person name="Submissions S."/>
        </authorList>
    </citation>
    <scope>NUCLEOTIDE SEQUENCE [LARGE SCALE GENOMIC DNA]</scope>
    <source>
        <strain evidence="14">CGMCC 1.10121</strain>
    </source>
</reference>
<evidence type="ECO:0000259" key="12">
    <source>
        <dbReference type="PROSITE" id="PS50146"/>
    </source>
</evidence>
<dbReference type="InterPro" id="IPR045540">
    <property type="entry name" value="YegS/DAGK_C"/>
</dbReference>
<dbReference type="PROSITE" id="PS50146">
    <property type="entry name" value="DAGK"/>
    <property type="match status" value="1"/>
</dbReference>
<evidence type="ECO:0000256" key="3">
    <source>
        <dbReference type="ARBA" id="ARBA00022679"/>
    </source>
</evidence>
<evidence type="ECO:0000256" key="6">
    <source>
        <dbReference type="ARBA" id="ARBA00022777"/>
    </source>
</evidence>
<dbReference type="GO" id="GO:0005886">
    <property type="term" value="C:plasma membrane"/>
    <property type="evidence" value="ECO:0007669"/>
    <property type="project" value="TreeGrafter"/>
</dbReference>
<keyword evidence="11" id="KW-1208">Phospholipid metabolism</keyword>
<keyword evidence="6 13" id="KW-0418">Kinase</keyword>
<dbReference type="EMBL" id="FODV01000002">
    <property type="protein sequence ID" value="SEO43836.1"/>
    <property type="molecule type" value="Genomic_DNA"/>
</dbReference>
<evidence type="ECO:0000256" key="4">
    <source>
        <dbReference type="ARBA" id="ARBA00022723"/>
    </source>
</evidence>
<dbReference type="NCBIfam" id="TIGR00147">
    <property type="entry name" value="YegS/Rv2252/BmrU family lipid kinase"/>
    <property type="match status" value="1"/>
</dbReference>
<dbReference type="Gene3D" id="3.40.50.10330">
    <property type="entry name" value="Probable inorganic polyphosphate/atp-NAD kinase, domain 1"/>
    <property type="match status" value="1"/>
</dbReference>
<protein>
    <submittedName>
        <fullName evidence="13">Lipid kinase, YegS/Rv2252/BmrU family</fullName>
    </submittedName>
</protein>
<dbReference type="GO" id="GO:0008654">
    <property type="term" value="P:phospholipid biosynthetic process"/>
    <property type="evidence" value="ECO:0007669"/>
    <property type="project" value="UniProtKB-KW"/>
</dbReference>
<proteinExistence type="predicted"/>
<dbReference type="AlphaFoldDB" id="A0A1H8PPY4"/>
<comment type="cofactor">
    <cofactor evidence="1">
        <name>Mg(2+)</name>
        <dbReference type="ChEBI" id="CHEBI:18420"/>
    </cofactor>
</comment>